<dbReference type="AlphaFoldDB" id="A0A3A4NMT1"/>
<protein>
    <recommendedName>
        <fullName evidence="2">arginine deiminase</fullName>
        <ecNumber evidence="2">3.5.3.6</ecNumber>
    </recommendedName>
</protein>
<evidence type="ECO:0000256" key="2">
    <source>
        <dbReference type="ARBA" id="ARBA00012171"/>
    </source>
</evidence>
<sequence>MKFSLFMCSPEYYGIEYEINPWMSLQRQADRALARRQWEALYGLLTGEIGVKVELIEPAPGLPDMVFTANAGIALNGDFISSNFRNKERQDESRHFKDWFKKKGYRIFELPPHQFFEGEGDLLFAGDTDAYAGYLIRSDVYSHAAVAEMLDRRVVSLELVDGRFYHLDTCFCPLNEKSVVYYPTAFDTYARQVIEANFPDRIELTEEEALQFVANAIVIGDHYIQPPGGARYLRRALQERGFEVHELEMSEFMKAGGATKCLVLKLAETSEGASGSVRDWSLFREKT</sequence>
<dbReference type="PANTHER" id="PTHR47271">
    <property type="entry name" value="ARGININE DEIMINASE"/>
    <property type="match status" value="1"/>
</dbReference>
<comment type="caution">
    <text evidence="4">The sequence shown here is derived from an EMBL/GenBank/DDBJ whole genome shotgun (WGS) entry which is preliminary data.</text>
</comment>
<dbReference type="GO" id="GO:0016990">
    <property type="term" value="F:arginine deiminase activity"/>
    <property type="evidence" value="ECO:0007669"/>
    <property type="project" value="UniProtKB-EC"/>
</dbReference>
<evidence type="ECO:0000256" key="1">
    <source>
        <dbReference type="ARBA" id="ARBA00005213"/>
    </source>
</evidence>
<comment type="pathway">
    <text evidence="1">Amino-acid degradation; L-arginine degradation via ADI pathway; carbamoyl phosphate from L-arginine: step 1/2.</text>
</comment>
<gene>
    <name evidence="4" type="ORF">C4520_11595</name>
</gene>
<evidence type="ECO:0000256" key="3">
    <source>
        <dbReference type="ARBA" id="ARBA00049429"/>
    </source>
</evidence>
<evidence type="ECO:0000313" key="4">
    <source>
        <dbReference type="EMBL" id="RJP20299.1"/>
    </source>
</evidence>
<comment type="catalytic activity">
    <reaction evidence="3">
        <text>L-arginine + H2O = L-citrulline + NH4(+)</text>
        <dbReference type="Rhea" id="RHEA:19597"/>
        <dbReference type="ChEBI" id="CHEBI:15377"/>
        <dbReference type="ChEBI" id="CHEBI:28938"/>
        <dbReference type="ChEBI" id="CHEBI:32682"/>
        <dbReference type="ChEBI" id="CHEBI:57743"/>
        <dbReference type="EC" id="3.5.3.6"/>
    </reaction>
</comment>
<proteinExistence type="predicted"/>
<accession>A0A3A4NMT1</accession>
<reference evidence="4 5" key="1">
    <citation type="journal article" date="2017" name="ISME J.">
        <title>Energy and carbon metabolisms in a deep terrestrial subsurface fluid microbial community.</title>
        <authorList>
            <person name="Momper L."/>
            <person name="Jungbluth S.P."/>
            <person name="Lee M.D."/>
            <person name="Amend J.P."/>
        </authorList>
    </citation>
    <scope>NUCLEOTIDE SEQUENCE [LARGE SCALE GENOMIC DNA]</scope>
    <source>
        <strain evidence="4">SURF_5</strain>
    </source>
</reference>
<dbReference type="EMBL" id="QZKU01000078">
    <property type="protein sequence ID" value="RJP20299.1"/>
    <property type="molecule type" value="Genomic_DNA"/>
</dbReference>
<dbReference type="PANTHER" id="PTHR47271:SF2">
    <property type="entry name" value="ARGININE DEIMINASE"/>
    <property type="match status" value="1"/>
</dbReference>
<dbReference type="GO" id="GO:0016740">
    <property type="term" value="F:transferase activity"/>
    <property type="evidence" value="ECO:0007669"/>
    <property type="project" value="UniProtKB-KW"/>
</dbReference>
<dbReference type="SUPFAM" id="SSF55909">
    <property type="entry name" value="Pentein"/>
    <property type="match status" value="1"/>
</dbReference>
<evidence type="ECO:0000313" key="5">
    <source>
        <dbReference type="Proteomes" id="UP000265882"/>
    </source>
</evidence>
<name>A0A3A4NMT1_ABYX5</name>
<dbReference type="Gene3D" id="3.75.10.10">
    <property type="entry name" value="L-arginine/glycine Amidinotransferase, Chain A"/>
    <property type="match status" value="1"/>
</dbReference>
<dbReference type="EC" id="3.5.3.6" evidence="2"/>
<organism evidence="4 5">
    <name type="scientific">Abyssobacteria bacterium (strain SURF_5)</name>
    <dbReference type="NCBI Taxonomy" id="2093360"/>
    <lineage>
        <taxon>Bacteria</taxon>
        <taxon>Pseudomonadati</taxon>
        <taxon>Candidatus Hydrogenedentota</taxon>
        <taxon>Candidatus Abyssobacteria</taxon>
    </lineage>
</organism>
<keyword evidence="4" id="KW-0808">Transferase</keyword>
<dbReference type="Proteomes" id="UP000265882">
    <property type="component" value="Unassembled WGS sequence"/>
</dbReference>
<dbReference type="GO" id="GO:0019546">
    <property type="term" value="P:L-arginine deiminase pathway"/>
    <property type="evidence" value="ECO:0007669"/>
    <property type="project" value="TreeGrafter"/>
</dbReference>